<keyword evidence="2" id="KW-1185">Reference proteome</keyword>
<dbReference type="EMBL" id="SJPS01000017">
    <property type="protein sequence ID" value="TWU20069.1"/>
    <property type="molecule type" value="Genomic_DNA"/>
</dbReference>
<comment type="caution">
    <text evidence="1">The sequence shown here is derived from an EMBL/GenBank/DDBJ whole genome shotgun (WGS) entry which is preliminary data.</text>
</comment>
<organism evidence="1 2">
    <name type="scientific">Bythopirellula polymerisocia</name>
    <dbReference type="NCBI Taxonomy" id="2528003"/>
    <lineage>
        <taxon>Bacteria</taxon>
        <taxon>Pseudomonadati</taxon>
        <taxon>Planctomycetota</taxon>
        <taxon>Planctomycetia</taxon>
        <taxon>Pirellulales</taxon>
        <taxon>Lacipirellulaceae</taxon>
        <taxon>Bythopirellula</taxon>
    </lineage>
</organism>
<reference evidence="1 2" key="1">
    <citation type="submission" date="2019-02" db="EMBL/GenBank/DDBJ databases">
        <title>Deep-cultivation of Planctomycetes and their phenomic and genomic characterization uncovers novel biology.</title>
        <authorList>
            <person name="Wiegand S."/>
            <person name="Jogler M."/>
            <person name="Boedeker C."/>
            <person name="Pinto D."/>
            <person name="Vollmers J."/>
            <person name="Rivas-Marin E."/>
            <person name="Kohn T."/>
            <person name="Peeters S.H."/>
            <person name="Heuer A."/>
            <person name="Rast P."/>
            <person name="Oberbeckmann S."/>
            <person name="Bunk B."/>
            <person name="Jeske O."/>
            <person name="Meyerdierks A."/>
            <person name="Storesund J.E."/>
            <person name="Kallscheuer N."/>
            <person name="Luecker S."/>
            <person name="Lage O.M."/>
            <person name="Pohl T."/>
            <person name="Merkel B.J."/>
            <person name="Hornburger P."/>
            <person name="Mueller R.-W."/>
            <person name="Bruemmer F."/>
            <person name="Labrenz M."/>
            <person name="Spormann A.M."/>
            <person name="Op Den Camp H."/>
            <person name="Overmann J."/>
            <person name="Amann R."/>
            <person name="Jetten M.S.M."/>
            <person name="Mascher T."/>
            <person name="Medema M.H."/>
            <person name="Devos D.P."/>
            <person name="Kaster A.-K."/>
            <person name="Ovreas L."/>
            <person name="Rohde M."/>
            <person name="Galperin M.Y."/>
            <person name="Jogler C."/>
        </authorList>
    </citation>
    <scope>NUCLEOTIDE SEQUENCE [LARGE SCALE GENOMIC DNA]</scope>
    <source>
        <strain evidence="1 2">Pla144</strain>
    </source>
</reference>
<gene>
    <name evidence="1" type="ORF">Pla144_50220</name>
</gene>
<protein>
    <submittedName>
        <fullName evidence="1">Uncharacterized protein</fullName>
    </submittedName>
</protein>
<sequence length="54" mass="6016">MTAYTAFVIKIMAEGSPYSYSTFHKLLTQNTLSAKRSCQSDVSILLLILPFDSI</sequence>
<proteinExistence type="predicted"/>
<dbReference type="Proteomes" id="UP000318437">
    <property type="component" value="Unassembled WGS sequence"/>
</dbReference>
<accession>A0A5C6CB68</accession>
<name>A0A5C6CB68_9BACT</name>
<evidence type="ECO:0000313" key="1">
    <source>
        <dbReference type="EMBL" id="TWU20069.1"/>
    </source>
</evidence>
<evidence type="ECO:0000313" key="2">
    <source>
        <dbReference type="Proteomes" id="UP000318437"/>
    </source>
</evidence>
<dbReference type="AlphaFoldDB" id="A0A5C6CB68"/>